<dbReference type="EMBL" id="OV696688">
    <property type="protein sequence ID" value="CAH1256542.1"/>
    <property type="molecule type" value="Genomic_DNA"/>
</dbReference>
<dbReference type="Pfam" id="PF13926">
    <property type="entry name" value="DUF4211"/>
    <property type="match status" value="1"/>
</dbReference>
<feature type="compositionally biased region" description="Low complexity" evidence="1">
    <location>
        <begin position="382"/>
        <end position="392"/>
    </location>
</feature>
<dbReference type="GO" id="GO:0005634">
    <property type="term" value="C:nucleus"/>
    <property type="evidence" value="ECO:0007669"/>
    <property type="project" value="TreeGrafter"/>
</dbReference>
<dbReference type="AlphaFoldDB" id="A0A8J9ZLS9"/>
<feature type="compositionally biased region" description="Low complexity" evidence="1">
    <location>
        <begin position="200"/>
        <end position="210"/>
    </location>
</feature>
<dbReference type="PANTHER" id="PTHR14689">
    <property type="entry name" value="PHORBOL-ESTER_DAG-TYPE DOMAIN-CONTAINING PROTEIN"/>
    <property type="match status" value="1"/>
</dbReference>
<feature type="compositionally biased region" description="Acidic residues" evidence="1">
    <location>
        <begin position="211"/>
        <end position="221"/>
    </location>
</feature>
<gene>
    <name evidence="3" type="primary">QSER1</name>
    <name evidence="3" type="ORF">BLAG_LOCUS14811</name>
</gene>
<organism evidence="3 4">
    <name type="scientific">Branchiostoma lanceolatum</name>
    <name type="common">Common lancelet</name>
    <name type="synonym">Amphioxus lanceolatum</name>
    <dbReference type="NCBI Taxonomy" id="7740"/>
    <lineage>
        <taxon>Eukaryota</taxon>
        <taxon>Metazoa</taxon>
        <taxon>Chordata</taxon>
        <taxon>Cephalochordata</taxon>
        <taxon>Leptocardii</taxon>
        <taxon>Amphioxiformes</taxon>
        <taxon>Branchiostomatidae</taxon>
        <taxon>Branchiostoma</taxon>
    </lineage>
</organism>
<dbReference type="OrthoDB" id="21499at2759"/>
<feature type="region of interest" description="Disordered" evidence="1">
    <location>
        <begin position="1"/>
        <end position="461"/>
    </location>
</feature>
<feature type="compositionally biased region" description="Acidic residues" evidence="1">
    <location>
        <begin position="66"/>
        <end position="76"/>
    </location>
</feature>
<reference evidence="3" key="1">
    <citation type="submission" date="2022-01" db="EMBL/GenBank/DDBJ databases">
        <authorList>
            <person name="Braso-Vives M."/>
        </authorList>
    </citation>
    <scope>NUCLEOTIDE SEQUENCE</scope>
</reference>
<evidence type="ECO:0000259" key="2">
    <source>
        <dbReference type="Pfam" id="PF13926"/>
    </source>
</evidence>
<name>A0A8J9ZLS9_BRALA</name>
<feature type="compositionally biased region" description="Polar residues" evidence="1">
    <location>
        <begin position="135"/>
        <end position="145"/>
    </location>
</feature>
<dbReference type="Proteomes" id="UP000838412">
    <property type="component" value="Chromosome 3"/>
</dbReference>
<evidence type="ECO:0000313" key="3">
    <source>
        <dbReference type="EMBL" id="CAH1256542.1"/>
    </source>
</evidence>
<feature type="compositionally biased region" description="Low complexity" evidence="1">
    <location>
        <begin position="356"/>
        <end position="366"/>
    </location>
</feature>
<feature type="compositionally biased region" description="Acidic residues" evidence="1">
    <location>
        <begin position="268"/>
        <end position="277"/>
    </location>
</feature>
<accession>A0A8J9ZLS9</accession>
<dbReference type="PANTHER" id="PTHR14689:SF0">
    <property type="entry name" value="COILED-COIL DOMAIN-CONTAINING PROTEIN 82"/>
    <property type="match status" value="1"/>
</dbReference>
<keyword evidence="4" id="KW-1185">Reference proteome</keyword>
<dbReference type="InterPro" id="IPR025451">
    <property type="entry name" value="DUF4211"/>
</dbReference>
<feature type="compositionally biased region" description="Basic and acidic residues" evidence="1">
    <location>
        <begin position="93"/>
        <end position="103"/>
    </location>
</feature>
<feature type="domain" description="DUF4211" evidence="2">
    <location>
        <begin position="575"/>
        <end position="698"/>
    </location>
</feature>
<feature type="compositionally biased region" description="Polar residues" evidence="1">
    <location>
        <begin position="44"/>
        <end position="54"/>
    </location>
</feature>
<evidence type="ECO:0000256" key="1">
    <source>
        <dbReference type="SAM" id="MobiDB-lite"/>
    </source>
</evidence>
<evidence type="ECO:0000313" key="4">
    <source>
        <dbReference type="Proteomes" id="UP000838412"/>
    </source>
</evidence>
<feature type="compositionally biased region" description="Polar residues" evidence="1">
    <location>
        <begin position="429"/>
        <end position="445"/>
    </location>
</feature>
<proteinExistence type="predicted"/>
<feature type="compositionally biased region" description="Low complexity" evidence="1">
    <location>
        <begin position="446"/>
        <end position="457"/>
    </location>
</feature>
<feature type="compositionally biased region" description="Basic residues" evidence="1">
    <location>
        <begin position="82"/>
        <end position="92"/>
    </location>
</feature>
<protein>
    <submittedName>
        <fullName evidence="3">QSER1 protein</fullName>
    </submittedName>
</protein>
<feature type="compositionally biased region" description="Basic residues" evidence="1">
    <location>
        <begin position="313"/>
        <end position="324"/>
    </location>
</feature>
<sequence>MPKKRKRAAAERGEGNRREGASKEGESEPTLHEEMTTEYLSLLESMNSSGQSESGAAEDNNSGEEKTEEEEENSSDQEDKKGSRKRPGKAKKSSAEPPKKKSPFENAFLSFIDERGKSPSNVAFGEPNRPRRGQGTASKPQTSKENSLKAIRIQGSASDQLDSGTTDQSGASTSKDQSRASTSKDQSRARNGRGGGGQSGKSTRGSQPEGSSEDESSDIDETANSKSIFESVDLEEEDKEEKIDLRPRRMSSRQAAQKARMVLRDHDSEDSDSDGLDPIERQKESSVLKASADSTGTTETRADGAGLPGRGRQVNRKRRAKRRHSEVDEDDDNDPEWNPIQEKAPPNRLMDMSTKNSGGNSLTLSSSDDEISDDADMRRGAGRPPAIAPRPANTTTSSNNDKKRPMQPPKVVIYPNKVVKTAASSSASGQRYTTTTHKSGGQAPTSSNVVSSSVGSSTEMMSDEPLIISDAESESEEDSRMNYLREEFVVNTEHLSDEKHPIWQIQKTLLKKYVPYQDKKHWYIASNSYLGWFGSEKSKFRPVRCRFVRKERNADIVKVVKPRRSANNASSAEAAPDTTNEVQTSQQSLADSFKVYLQAMVSQVLDDEFLPCVEEERDEFFLTALGSLDERLEGAKRAVADSLSWLGRFKTLAETWPFLREEEGEPATGVLCQACEKQGHVAAKLLRLDGRPYDRLTLQDKEAPSTSDEQEQLLKLGRVCGERVSLYHRLHHYRFQLYRRCMAKVATLQEEHPELPQEEVVRQILKNIAWVKQLYEELRSLLEECQAIVS</sequence>
<feature type="compositionally biased region" description="Polar residues" evidence="1">
    <location>
        <begin position="155"/>
        <end position="184"/>
    </location>
</feature>
<feature type="compositionally biased region" description="Basic and acidic residues" evidence="1">
    <location>
        <begin position="8"/>
        <end position="35"/>
    </location>
</feature>